<comment type="subunit">
    <text evidence="12">Homodimer.</text>
</comment>
<proteinExistence type="inferred from homology"/>
<keyword evidence="5 12" id="KW-0479">Metal-binding</keyword>
<feature type="binding site" evidence="12">
    <location>
        <begin position="252"/>
        <end position="253"/>
    </location>
    <ligand>
        <name>ATP</name>
        <dbReference type="ChEBI" id="CHEBI:30616"/>
    </ligand>
</feature>
<dbReference type="InterPro" id="IPR029056">
    <property type="entry name" value="Ribokinase-like"/>
</dbReference>
<feature type="binding site" evidence="12">
    <location>
        <position position="247"/>
    </location>
    <ligand>
        <name>K(+)</name>
        <dbReference type="ChEBI" id="CHEBI:29103"/>
    </ligand>
</feature>
<dbReference type="EC" id="2.7.1.15" evidence="2 12"/>
<evidence type="ECO:0000256" key="7">
    <source>
        <dbReference type="ARBA" id="ARBA00022777"/>
    </source>
</evidence>
<accession>A0A9D1H7D1</accession>
<reference evidence="14" key="1">
    <citation type="submission" date="2020-10" db="EMBL/GenBank/DDBJ databases">
        <authorList>
            <person name="Gilroy R."/>
        </authorList>
    </citation>
    <scope>NUCLEOTIDE SEQUENCE</scope>
    <source>
        <strain evidence="14">ChiBcec7-5410</strain>
    </source>
</reference>
<dbReference type="InterPro" id="IPR011877">
    <property type="entry name" value="Ribokinase"/>
</dbReference>
<comment type="catalytic activity">
    <reaction evidence="12">
        <text>D-ribose + ATP = D-ribose 5-phosphate + ADP + H(+)</text>
        <dbReference type="Rhea" id="RHEA:13697"/>
        <dbReference type="ChEBI" id="CHEBI:15378"/>
        <dbReference type="ChEBI" id="CHEBI:30616"/>
        <dbReference type="ChEBI" id="CHEBI:47013"/>
        <dbReference type="ChEBI" id="CHEBI:78346"/>
        <dbReference type="ChEBI" id="CHEBI:456216"/>
        <dbReference type="EC" id="2.7.1.15"/>
    </reaction>
</comment>
<evidence type="ECO:0000256" key="4">
    <source>
        <dbReference type="ARBA" id="ARBA00022679"/>
    </source>
</evidence>
<evidence type="ECO:0000256" key="5">
    <source>
        <dbReference type="ARBA" id="ARBA00022723"/>
    </source>
</evidence>
<evidence type="ECO:0000256" key="6">
    <source>
        <dbReference type="ARBA" id="ARBA00022741"/>
    </source>
</evidence>
<comment type="cofactor">
    <cofactor evidence="12">
        <name>Mg(2+)</name>
        <dbReference type="ChEBI" id="CHEBI:18420"/>
    </cofactor>
    <text evidence="12">Requires a divalent cation, most likely magnesium in vivo, as an electrophilic catalyst to aid phosphoryl group transfer. It is the chelate of the metal and the nucleotide that is the actual substrate.</text>
</comment>
<organism evidence="14 15">
    <name type="scientific">Candidatus Faecivivens stercoripullorum</name>
    <dbReference type="NCBI Taxonomy" id="2840805"/>
    <lineage>
        <taxon>Bacteria</taxon>
        <taxon>Bacillati</taxon>
        <taxon>Bacillota</taxon>
        <taxon>Clostridia</taxon>
        <taxon>Eubacteriales</taxon>
        <taxon>Oscillospiraceae</taxon>
        <taxon>Oscillospiraceae incertae sedis</taxon>
        <taxon>Candidatus Faecivivens</taxon>
    </lineage>
</organism>
<dbReference type="PANTHER" id="PTHR10584:SF166">
    <property type="entry name" value="RIBOKINASE"/>
    <property type="match status" value="1"/>
</dbReference>
<dbReference type="PRINTS" id="PR00990">
    <property type="entry name" value="RIBOKINASE"/>
</dbReference>
<feature type="binding site" evidence="12">
    <location>
        <position position="286"/>
    </location>
    <ligand>
        <name>K(+)</name>
        <dbReference type="ChEBI" id="CHEBI:29103"/>
    </ligand>
</feature>
<dbReference type="Pfam" id="PF00294">
    <property type="entry name" value="PfkB"/>
    <property type="match status" value="1"/>
</dbReference>
<feature type="binding site" evidence="12">
    <location>
        <position position="184"/>
    </location>
    <ligand>
        <name>ATP</name>
        <dbReference type="ChEBI" id="CHEBI:30616"/>
    </ligand>
</feature>
<dbReference type="GO" id="GO:0005829">
    <property type="term" value="C:cytosol"/>
    <property type="evidence" value="ECO:0007669"/>
    <property type="project" value="TreeGrafter"/>
</dbReference>
<dbReference type="GO" id="GO:0004747">
    <property type="term" value="F:ribokinase activity"/>
    <property type="evidence" value="ECO:0007669"/>
    <property type="project" value="UniProtKB-UniRule"/>
</dbReference>
<dbReference type="PROSITE" id="PS00583">
    <property type="entry name" value="PFKB_KINASES_1"/>
    <property type="match status" value="1"/>
</dbReference>
<evidence type="ECO:0000259" key="13">
    <source>
        <dbReference type="Pfam" id="PF00294"/>
    </source>
</evidence>
<feature type="domain" description="Carbohydrate kinase PfkB" evidence="13">
    <location>
        <begin position="1"/>
        <end position="293"/>
    </location>
</feature>
<dbReference type="NCBIfam" id="TIGR02152">
    <property type="entry name" value="D_ribokin_bact"/>
    <property type="match status" value="1"/>
</dbReference>
<sequence length="301" mass="30973">MKRAVVVGSLNLDYSIGLERMPKPGQTVSADSLRLSPGGKGANQAYALGRLGCATAMIGAVGKDDAGRMLTGNLRSVGVDVSGIRESDTPTGQAFITVERTGENAIIILAGANGEVSPADVDRGRKLIEDADCLVMQLEIPVETVLYAARLAKSLGKTVVLDPAPAVSGLPEELFTLADFVKPNETELAVLTGMPTDTVEQCETAAKALLQKGAGMVLVSLGSKGVLAVGKGNDSILVPAVESEVVDTTAAGDCFTAAFVSAYDGDLKKALLYANTAASIAVSRPGAQASIPSAEEVRERL</sequence>
<protein>
    <recommendedName>
        <fullName evidence="3 12">Ribokinase</fullName>
        <shortName evidence="12">RK</shortName>
        <ecNumber evidence="2 12">2.7.1.15</ecNumber>
    </recommendedName>
</protein>
<dbReference type="SUPFAM" id="SSF53613">
    <property type="entry name" value="Ribokinase-like"/>
    <property type="match status" value="1"/>
</dbReference>
<keyword evidence="9 12" id="KW-0460">Magnesium</keyword>
<dbReference type="InterPro" id="IPR002173">
    <property type="entry name" value="Carboh/pur_kinase_PfkB_CS"/>
</dbReference>
<keyword evidence="10 12" id="KW-0630">Potassium</keyword>
<dbReference type="EMBL" id="DVLW01000148">
    <property type="protein sequence ID" value="HIT94591.1"/>
    <property type="molecule type" value="Genomic_DNA"/>
</dbReference>
<name>A0A9D1H7D1_9FIRM</name>
<dbReference type="AlphaFoldDB" id="A0A9D1H7D1"/>
<evidence type="ECO:0000256" key="11">
    <source>
        <dbReference type="ARBA" id="ARBA00023277"/>
    </source>
</evidence>
<comment type="caution">
    <text evidence="14">The sequence shown here is derived from an EMBL/GenBank/DDBJ whole genome shotgun (WGS) entry which is preliminary data.</text>
</comment>
<comment type="pathway">
    <text evidence="12">Carbohydrate metabolism; D-ribose degradation; D-ribose 5-phosphate from beta-D-ribopyranose: step 2/2.</text>
</comment>
<feature type="binding site" evidence="12">
    <location>
        <begin position="220"/>
        <end position="225"/>
    </location>
    <ligand>
        <name>ATP</name>
        <dbReference type="ChEBI" id="CHEBI:30616"/>
    </ligand>
</feature>
<keyword evidence="11 12" id="KW-0119">Carbohydrate metabolism</keyword>
<evidence type="ECO:0000256" key="1">
    <source>
        <dbReference type="ARBA" id="ARBA00005380"/>
    </source>
</evidence>
<feature type="binding site" evidence="12">
    <location>
        <position position="253"/>
    </location>
    <ligand>
        <name>substrate</name>
    </ligand>
</feature>
<feature type="active site" description="Proton acceptor" evidence="12">
    <location>
        <position position="253"/>
    </location>
</feature>
<reference evidence="14" key="2">
    <citation type="journal article" date="2021" name="PeerJ">
        <title>Extensive microbial diversity within the chicken gut microbiome revealed by metagenomics and culture.</title>
        <authorList>
            <person name="Gilroy R."/>
            <person name="Ravi A."/>
            <person name="Getino M."/>
            <person name="Pursley I."/>
            <person name="Horton D.L."/>
            <person name="Alikhan N.F."/>
            <person name="Baker D."/>
            <person name="Gharbi K."/>
            <person name="Hall N."/>
            <person name="Watson M."/>
            <person name="Adriaenssens E.M."/>
            <person name="Foster-Nyarko E."/>
            <person name="Jarju S."/>
            <person name="Secka A."/>
            <person name="Antonio M."/>
            <person name="Oren A."/>
            <person name="Chaudhuri R.R."/>
            <person name="La Ragione R."/>
            <person name="Hildebrand F."/>
            <person name="Pallen M.J."/>
        </authorList>
    </citation>
    <scope>NUCLEOTIDE SEQUENCE</scope>
    <source>
        <strain evidence="14">ChiBcec7-5410</strain>
    </source>
</reference>
<dbReference type="GO" id="GO:0019303">
    <property type="term" value="P:D-ribose catabolic process"/>
    <property type="evidence" value="ECO:0007669"/>
    <property type="project" value="UniProtKB-UniRule"/>
</dbReference>
<dbReference type="GO" id="GO:0005524">
    <property type="term" value="F:ATP binding"/>
    <property type="evidence" value="ECO:0007669"/>
    <property type="project" value="UniProtKB-UniRule"/>
</dbReference>
<keyword evidence="12" id="KW-0963">Cytoplasm</keyword>
<feature type="binding site" evidence="12">
    <location>
        <position position="275"/>
    </location>
    <ligand>
        <name>ATP</name>
        <dbReference type="ChEBI" id="CHEBI:30616"/>
    </ligand>
</feature>
<dbReference type="InterPro" id="IPR002139">
    <property type="entry name" value="Ribo/fructo_kinase"/>
</dbReference>
<dbReference type="Proteomes" id="UP000824160">
    <property type="component" value="Unassembled WGS sequence"/>
</dbReference>
<feature type="binding site" evidence="12">
    <location>
        <position position="139"/>
    </location>
    <ligand>
        <name>substrate</name>
    </ligand>
</feature>
<dbReference type="PROSITE" id="PS00584">
    <property type="entry name" value="PFKB_KINASES_2"/>
    <property type="match status" value="1"/>
</dbReference>
<dbReference type="Gene3D" id="3.40.1190.20">
    <property type="match status" value="1"/>
</dbReference>
<keyword evidence="4 12" id="KW-0808">Transferase</keyword>
<comment type="similarity">
    <text evidence="12">Belongs to the carbohydrate kinase PfkB family. Ribokinase subfamily.</text>
</comment>
<evidence type="ECO:0000256" key="12">
    <source>
        <dbReference type="HAMAP-Rule" id="MF_01987"/>
    </source>
</evidence>
<dbReference type="GO" id="GO:0046872">
    <property type="term" value="F:metal ion binding"/>
    <property type="evidence" value="ECO:0007669"/>
    <property type="project" value="UniProtKB-KW"/>
</dbReference>
<evidence type="ECO:0000256" key="2">
    <source>
        <dbReference type="ARBA" id="ARBA00012035"/>
    </source>
</evidence>
<comment type="caution">
    <text evidence="12">Lacks conserved residue(s) required for the propagation of feature annotation.</text>
</comment>
<comment type="similarity">
    <text evidence="1">Belongs to the carbohydrate kinase pfkB family.</text>
</comment>
<keyword evidence="7 12" id="KW-0418">Kinase</keyword>
<evidence type="ECO:0000256" key="8">
    <source>
        <dbReference type="ARBA" id="ARBA00022840"/>
    </source>
</evidence>
<evidence type="ECO:0000313" key="14">
    <source>
        <dbReference type="EMBL" id="HIT94591.1"/>
    </source>
</evidence>
<dbReference type="InterPro" id="IPR011611">
    <property type="entry name" value="PfkB_dom"/>
</dbReference>
<feature type="binding site" evidence="12">
    <location>
        <position position="249"/>
    </location>
    <ligand>
        <name>K(+)</name>
        <dbReference type="ChEBI" id="CHEBI:29103"/>
    </ligand>
</feature>
<feature type="binding site" evidence="12">
    <location>
        <position position="284"/>
    </location>
    <ligand>
        <name>K(+)</name>
        <dbReference type="ChEBI" id="CHEBI:29103"/>
    </ligand>
</feature>
<evidence type="ECO:0000313" key="15">
    <source>
        <dbReference type="Proteomes" id="UP000824160"/>
    </source>
</evidence>
<gene>
    <name evidence="12 14" type="primary">rbsK</name>
    <name evidence="14" type="ORF">IAC43_05360</name>
</gene>
<dbReference type="PANTHER" id="PTHR10584">
    <property type="entry name" value="SUGAR KINASE"/>
    <property type="match status" value="1"/>
</dbReference>
<comment type="function">
    <text evidence="12">Catalyzes the phosphorylation of ribose at O-5 in a reaction requiring ATP and magnesium. The resulting D-ribose-5-phosphate can then be used either for sythesis of nucleotides, histidine, and tryptophan, or as a component of the pentose phosphate pathway.</text>
</comment>
<evidence type="ECO:0000256" key="9">
    <source>
        <dbReference type="ARBA" id="ARBA00022842"/>
    </source>
</evidence>
<dbReference type="HAMAP" id="MF_01987">
    <property type="entry name" value="Ribokinase"/>
    <property type="match status" value="1"/>
</dbReference>
<feature type="binding site" evidence="12">
    <location>
        <begin position="39"/>
        <end position="43"/>
    </location>
    <ligand>
        <name>substrate</name>
    </ligand>
</feature>
<evidence type="ECO:0000256" key="3">
    <source>
        <dbReference type="ARBA" id="ARBA00016943"/>
    </source>
</evidence>
<feature type="binding site" evidence="12">
    <location>
        <begin position="11"/>
        <end position="13"/>
    </location>
    <ligand>
        <name>substrate</name>
    </ligand>
</feature>
<feature type="binding site" evidence="12">
    <location>
        <position position="281"/>
    </location>
    <ligand>
        <name>K(+)</name>
        <dbReference type="ChEBI" id="CHEBI:29103"/>
    </ligand>
</feature>
<comment type="subcellular location">
    <subcellularLocation>
        <location evidence="12">Cytoplasm</location>
    </subcellularLocation>
</comment>
<comment type="activity regulation">
    <text evidence="12">Activated by a monovalent cation that binds near, but not in, the active site. The most likely occupant of the site in vivo is potassium. Ion binding induces a conformational change that may alter substrate affinity.</text>
</comment>
<evidence type="ECO:0000256" key="10">
    <source>
        <dbReference type="ARBA" id="ARBA00022958"/>
    </source>
</evidence>
<feature type="binding site" evidence="12">
    <location>
        <position position="290"/>
    </location>
    <ligand>
        <name>K(+)</name>
        <dbReference type="ChEBI" id="CHEBI:29103"/>
    </ligand>
</feature>
<dbReference type="CDD" id="cd01174">
    <property type="entry name" value="ribokinase"/>
    <property type="match status" value="1"/>
</dbReference>
<keyword evidence="6 12" id="KW-0547">Nucleotide-binding</keyword>
<keyword evidence="8 12" id="KW-0067">ATP-binding</keyword>